<dbReference type="SMART" id="SM00672">
    <property type="entry name" value="CAP10"/>
    <property type="match status" value="1"/>
</dbReference>
<keyword evidence="3" id="KW-0808">Transferase</keyword>
<dbReference type="AlphaFoldDB" id="M7SVN5"/>
<protein>
    <submittedName>
        <fullName evidence="3">Putative glycosyltransferase family 90 protein</fullName>
    </submittedName>
</protein>
<dbReference type="Pfam" id="PF05686">
    <property type="entry name" value="Glyco_transf_90"/>
    <property type="match status" value="1"/>
</dbReference>
<evidence type="ECO:0000256" key="1">
    <source>
        <dbReference type="SAM" id="SignalP"/>
    </source>
</evidence>
<evidence type="ECO:0000313" key="4">
    <source>
        <dbReference type="Proteomes" id="UP000012174"/>
    </source>
</evidence>
<accession>M7SVN5</accession>
<sequence length="573" mass="66126">MFVLKHVFAATAAIAQTVFELPPSRFKHLLWLLLACPLLAIPSHQRDRVSSVVKGDWHTAEDVVSRPLNVLPLHYGKHPIEELVQRSKDEFESMLNNQSQTYEDAEAEYRRRYKIDPPRGFDAWFKFAQEKNSLIIDNFDTLFDCIEPFLKIPPGTVRKFMEEAMGPGHISRCGFRDGKLEGDCGPRGKTIQTMTEPFQHELPNLDLLINALDEPNVLLSPKYDDGAIWDNRCEKDAKKCITEICGEDWPPHPEMTRHQTLPNLPLSLPFIQDIQSSKDVCAHPEYADLHGYYISPPSVQRIRRPVPILSQAKLSSFSDVLMPSQIYLRGYDNLNDYGYVDDAEHDPDWEQKDSKLYWIGSNTGGGDYDSSWHVMHRQRFVALAQDRADALGGPGLDTSVYLNETEPGVWAPWQGANVLPALTDVHFHALRLCVWTECKAQMKYFGTADRQADEAQYAHRFVMDLDGNSYSGRFYAHLRSRSASLKMTVFREWHDDRLFPWVHYVPVGLSFRELPETMRFLATTERGERIARDIADQGREWWGKLLRLEDFQVYFYRLLLELARVVDEERVMT</sequence>
<proteinExistence type="predicted"/>
<dbReference type="OrthoDB" id="202415at2759"/>
<keyword evidence="4" id="KW-1185">Reference proteome</keyword>
<dbReference type="KEGG" id="ela:UCREL1_2310"/>
<dbReference type="PANTHER" id="PTHR12203:SF61">
    <property type="entry name" value="CAPSULE PROTEIN"/>
    <property type="match status" value="1"/>
</dbReference>
<reference evidence="4" key="1">
    <citation type="journal article" date="2013" name="Genome Announc.">
        <title>Draft genome sequence of the grapevine dieback fungus Eutypa lata UCR-EL1.</title>
        <authorList>
            <person name="Blanco-Ulate B."/>
            <person name="Rolshausen P.E."/>
            <person name="Cantu D."/>
        </authorList>
    </citation>
    <scope>NUCLEOTIDE SEQUENCE [LARGE SCALE GENOMIC DNA]</scope>
    <source>
        <strain evidence="4">UCR-EL1</strain>
    </source>
</reference>
<feature type="domain" description="Glycosyl transferase CAP10" evidence="2">
    <location>
        <begin position="267"/>
        <end position="569"/>
    </location>
</feature>
<dbReference type="GO" id="GO:0016740">
    <property type="term" value="F:transferase activity"/>
    <property type="evidence" value="ECO:0007669"/>
    <property type="project" value="UniProtKB-KW"/>
</dbReference>
<dbReference type="OMA" id="NHIDEPR"/>
<evidence type="ECO:0000313" key="3">
    <source>
        <dbReference type="EMBL" id="EMR70654.1"/>
    </source>
</evidence>
<name>M7SVN5_EUTLA</name>
<dbReference type="InterPro" id="IPR006598">
    <property type="entry name" value="CAP10"/>
</dbReference>
<dbReference type="eggNOG" id="ENOG502S14Y">
    <property type="taxonomic scope" value="Eukaryota"/>
</dbReference>
<dbReference type="HOGENOM" id="CLU_005027_2_2_1"/>
<feature type="chain" id="PRO_5004085032" evidence="1">
    <location>
        <begin position="41"/>
        <end position="573"/>
    </location>
</feature>
<organism evidence="3 4">
    <name type="scientific">Eutypa lata (strain UCR-EL1)</name>
    <name type="common">Grapevine dieback disease fungus</name>
    <name type="synonym">Eutypa armeniacae</name>
    <dbReference type="NCBI Taxonomy" id="1287681"/>
    <lineage>
        <taxon>Eukaryota</taxon>
        <taxon>Fungi</taxon>
        <taxon>Dikarya</taxon>
        <taxon>Ascomycota</taxon>
        <taxon>Pezizomycotina</taxon>
        <taxon>Sordariomycetes</taxon>
        <taxon>Xylariomycetidae</taxon>
        <taxon>Xylariales</taxon>
        <taxon>Diatrypaceae</taxon>
        <taxon>Eutypa</taxon>
    </lineage>
</organism>
<dbReference type="Proteomes" id="UP000012174">
    <property type="component" value="Unassembled WGS sequence"/>
</dbReference>
<feature type="signal peptide" evidence="1">
    <location>
        <begin position="1"/>
        <end position="40"/>
    </location>
</feature>
<dbReference type="EMBL" id="KB705804">
    <property type="protein sequence ID" value="EMR70654.1"/>
    <property type="molecule type" value="Genomic_DNA"/>
</dbReference>
<dbReference type="InterPro" id="IPR051091">
    <property type="entry name" value="O-Glucosyltr/Glycosyltrsf_90"/>
</dbReference>
<gene>
    <name evidence="3" type="ORF">UCREL1_2310</name>
</gene>
<dbReference type="PANTHER" id="PTHR12203">
    <property type="entry name" value="KDEL LYS-ASP-GLU-LEU CONTAINING - RELATED"/>
    <property type="match status" value="1"/>
</dbReference>
<keyword evidence="1" id="KW-0732">Signal</keyword>
<evidence type="ECO:0000259" key="2">
    <source>
        <dbReference type="SMART" id="SM00672"/>
    </source>
</evidence>